<dbReference type="Gene3D" id="1.25.40.10">
    <property type="entry name" value="Tetratricopeptide repeat domain"/>
    <property type="match status" value="1"/>
</dbReference>
<feature type="compositionally biased region" description="Basic and acidic residues" evidence="5">
    <location>
        <begin position="24"/>
        <end position="56"/>
    </location>
</feature>
<keyword evidence="8" id="KW-1185">Reference proteome</keyword>
<feature type="compositionally biased region" description="Low complexity" evidence="5">
    <location>
        <begin position="57"/>
        <end position="71"/>
    </location>
</feature>
<dbReference type="OMA" id="IREDTHI"/>
<keyword evidence="6" id="KW-0472">Membrane</keyword>
<dbReference type="GO" id="GO:0005829">
    <property type="term" value="C:cytosol"/>
    <property type="evidence" value="ECO:0007669"/>
    <property type="project" value="TreeGrafter"/>
</dbReference>
<evidence type="ECO:0000256" key="6">
    <source>
        <dbReference type="SAM" id="Phobius"/>
    </source>
</evidence>
<dbReference type="Gene3D" id="3.10.50.40">
    <property type="match status" value="1"/>
</dbReference>
<dbReference type="GO" id="GO:0005740">
    <property type="term" value="C:mitochondrial envelope"/>
    <property type="evidence" value="ECO:0007669"/>
    <property type="project" value="TreeGrafter"/>
</dbReference>
<comment type="catalytic activity">
    <reaction evidence="3">
        <text>[protein]-peptidylproline (omega=180) = [protein]-peptidylproline (omega=0)</text>
        <dbReference type="Rhea" id="RHEA:16237"/>
        <dbReference type="Rhea" id="RHEA-COMP:10747"/>
        <dbReference type="Rhea" id="RHEA-COMP:10748"/>
        <dbReference type="ChEBI" id="CHEBI:83833"/>
        <dbReference type="ChEBI" id="CHEBI:83834"/>
        <dbReference type="EC" id="5.2.1.8"/>
    </reaction>
</comment>
<dbReference type="GO" id="GO:0012505">
    <property type="term" value="C:endomembrane system"/>
    <property type="evidence" value="ECO:0007669"/>
    <property type="project" value="TreeGrafter"/>
</dbReference>
<dbReference type="eggNOG" id="KOG0543">
    <property type="taxonomic scope" value="Eukaryota"/>
</dbReference>
<dbReference type="VEuPathDB" id="VectorBase:RPRC002126"/>
<feature type="transmembrane region" description="Helical" evidence="6">
    <location>
        <begin position="499"/>
        <end position="518"/>
    </location>
</feature>
<dbReference type="EnsemblMetazoa" id="RPRC002126-RA">
    <property type="protein sequence ID" value="RPRC002126-PA"/>
    <property type="gene ID" value="RPRC002126"/>
</dbReference>
<dbReference type="EC" id="5.2.1.8" evidence="3"/>
<organism evidence="7 8">
    <name type="scientific">Rhodnius prolixus</name>
    <name type="common">Triatomid bug</name>
    <dbReference type="NCBI Taxonomy" id="13249"/>
    <lineage>
        <taxon>Eukaryota</taxon>
        <taxon>Metazoa</taxon>
        <taxon>Ecdysozoa</taxon>
        <taxon>Arthropoda</taxon>
        <taxon>Hexapoda</taxon>
        <taxon>Insecta</taxon>
        <taxon>Pterygota</taxon>
        <taxon>Neoptera</taxon>
        <taxon>Paraneoptera</taxon>
        <taxon>Hemiptera</taxon>
        <taxon>Heteroptera</taxon>
        <taxon>Panheteroptera</taxon>
        <taxon>Cimicomorpha</taxon>
        <taxon>Reduviidae</taxon>
        <taxon>Triatominae</taxon>
        <taxon>Rhodnius</taxon>
    </lineage>
</organism>
<dbReference type="EMBL" id="ACPB03003322">
    <property type="status" value="NOT_ANNOTATED_CDS"/>
    <property type="molecule type" value="Genomic_DNA"/>
</dbReference>
<dbReference type="PANTHER" id="PTHR46512">
    <property type="entry name" value="PEPTIDYLPROLYL ISOMERASE"/>
    <property type="match status" value="1"/>
</dbReference>
<name>T1HDK6_RHOPR</name>
<evidence type="ECO:0000313" key="7">
    <source>
        <dbReference type="EnsemblMetazoa" id="RPRC002126-PA"/>
    </source>
</evidence>
<dbReference type="InterPro" id="IPR019734">
    <property type="entry name" value="TPR_rpt"/>
</dbReference>
<keyword evidence="3" id="KW-0697">Rotamase</keyword>
<dbReference type="InParanoid" id="T1HDK6"/>
<dbReference type="STRING" id="13249.T1HDK6"/>
<dbReference type="GO" id="GO:0016020">
    <property type="term" value="C:membrane"/>
    <property type="evidence" value="ECO:0007669"/>
    <property type="project" value="TreeGrafter"/>
</dbReference>
<sequence length="677" mass="75413">MEFPNSGQFEVTHESSFDAAKAFLDNERGEQNENVSSKKSEMKDTISELRENDNIKTGENSLNNSNINGNTIEEKNPENNKQETEPDISVVNSEQEKFTDSTSKIKDKTSNEEHLFRDSKSSKEEFNKDFKKREDAESKEVGTSSLEKDENKNETSKGNKEALNQSQSASDSDSKEEKEEWMDILGSGQLKKKTLKPGIPDSRPQKADVCEISVTGKLEDGTIFEQSKCLEINLGDNETIQGLDFALALMDKGEEAEIIIASRFGYGSLGCTPHVPPDATLYYHVTLLDVKPEPLISTLSISDRIAIGSRKKERGNWWYSRDEHTLAIHSYRRALDYLDDTDIPGEHSDKQMQHLLEERLKTYNNLGASQMKISAYDAALLSIDQVLNCQPKNVKALFRKSKILKEKGELSRSIEVIRQALAIVPDSKGFQQELSLLLAAQRKDNSKQRDLYKKMMGNSSHDNETDKKKKPPYNAFKWIAAFSFAVAVIGAVAFKYRMIYLCFFTIVLIGSANCMNATGERRDFTGYPSHQYDGYDSSLSYGQTMEKWVPPAITSLPSLSGCGGSLSTLMKPLLAAIIGAMLIKLPLLFMAKIAILKLALPFGVLLAASPIFLPLLYMMFSKQNQSTMTMDMPASTEGGPSGRALLDFLQSSSCLEHIACTVGNSQARSETVKPVSW</sequence>
<dbReference type="InterPro" id="IPR001179">
    <property type="entry name" value="PPIase_FKBP_dom"/>
</dbReference>
<dbReference type="PROSITE" id="PS50005">
    <property type="entry name" value="TPR"/>
    <property type="match status" value="1"/>
</dbReference>
<evidence type="ECO:0000256" key="2">
    <source>
        <dbReference type="ARBA" id="ARBA00022803"/>
    </source>
</evidence>
<feature type="compositionally biased region" description="Basic and acidic residues" evidence="5">
    <location>
        <begin position="94"/>
        <end position="160"/>
    </location>
</feature>
<evidence type="ECO:0000313" key="8">
    <source>
        <dbReference type="Proteomes" id="UP000015103"/>
    </source>
</evidence>
<keyword evidence="3" id="KW-0413">Isomerase</keyword>
<feature type="transmembrane region" description="Helical" evidence="6">
    <location>
        <begin position="475"/>
        <end position="494"/>
    </location>
</feature>
<keyword evidence="1" id="KW-0677">Repeat</keyword>
<evidence type="ECO:0000256" key="4">
    <source>
        <dbReference type="PROSITE-ProRule" id="PRU00339"/>
    </source>
</evidence>
<keyword evidence="6" id="KW-0812">Transmembrane</keyword>
<proteinExistence type="predicted"/>
<reference evidence="7" key="1">
    <citation type="submission" date="2015-05" db="UniProtKB">
        <authorList>
            <consortium name="EnsemblMetazoa"/>
        </authorList>
    </citation>
    <scope>IDENTIFICATION</scope>
</reference>
<dbReference type="GO" id="GO:0044183">
    <property type="term" value="F:protein folding chaperone"/>
    <property type="evidence" value="ECO:0007669"/>
    <property type="project" value="TreeGrafter"/>
</dbReference>
<accession>T1HDK6</accession>
<keyword evidence="6" id="KW-1133">Transmembrane helix</keyword>
<evidence type="ECO:0000256" key="1">
    <source>
        <dbReference type="ARBA" id="ARBA00022737"/>
    </source>
</evidence>
<feature type="repeat" description="TPR" evidence="4">
    <location>
        <begin position="360"/>
        <end position="393"/>
    </location>
</feature>
<dbReference type="SUPFAM" id="SSF48452">
    <property type="entry name" value="TPR-like"/>
    <property type="match status" value="1"/>
</dbReference>
<dbReference type="EMBL" id="ACPB03003323">
    <property type="status" value="NOT_ANNOTATED_CDS"/>
    <property type="molecule type" value="Genomic_DNA"/>
</dbReference>
<dbReference type="InterPro" id="IPR011990">
    <property type="entry name" value="TPR-like_helical_dom_sf"/>
</dbReference>
<dbReference type="PROSITE" id="PS50059">
    <property type="entry name" value="FKBP_PPIASE"/>
    <property type="match status" value="1"/>
</dbReference>
<evidence type="ECO:0000256" key="3">
    <source>
        <dbReference type="PROSITE-ProRule" id="PRU00277"/>
    </source>
</evidence>
<dbReference type="PANTHER" id="PTHR46512:SF1">
    <property type="entry name" value="PEPTIDYLPROLYL ISOMERASE"/>
    <property type="match status" value="1"/>
</dbReference>
<dbReference type="InterPro" id="IPR046357">
    <property type="entry name" value="PPIase_dom_sf"/>
</dbReference>
<dbReference type="AlphaFoldDB" id="T1HDK6"/>
<dbReference type="Proteomes" id="UP000015103">
    <property type="component" value="Unassembled WGS sequence"/>
</dbReference>
<dbReference type="Pfam" id="PF00254">
    <property type="entry name" value="FKBP_C"/>
    <property type="match status" value="1"/>
</dbReference>
<dbReference type="GO" id="GO:0043066">
    <property type="term" value="P:negative regulation of apoptotic process"/>
    <property type="evidence" value="ECO:0007669"/>
    <property type="project" value="TreeGrafter"/>
</dbReference>
<dbReference type="HOGENOM" id="CLU_406160_0_0_1"/>
<dbReference type="GO" id="GO:0003755">
    <property type="term" value="F:peptidyl-prolyl cis-trans isomerase activity"/>
    <property type="evidence" value="ECO:0007669"/>
    <property type="project" value="UniProtKB-KW"/>
</dbReference>
<keyword evidence="2 4" id="KW-0802">TPR repeat</keyword>
<dbReference type="SUPFAM" id="SSF54534">
    <property type="entry name" value="FKBP-like"/>
    <property type="match status" value="1"/>
</dbReference>
<evidence type="ECO:0000256" key="5">
    <source>
        <dbReference type="SAM" id="MobiDB-lite"/>
    </source>
</evidence>
<dbReference type="SMART" id="SM00028">
    <property type="entry name" value="TPR"/>
    <property type="match status" value="3"/>
</dbReference>
<dbReference type="InterPro" id="IPR050754">
    <property type="entry name" value="FKBP4/5/8-like"/>
</dbReference>
<feature type="compositionally biased region" description="Basic and acidic residues" evidence="5">
    <location>
        <begin position="72"/>
        <end position="84"/>
    </location>
</feature>
<feature type="region of interest" description="Disordered" evidence="5">
    <location>
        <begin position="1"/>
        <end position="180"/>
    </location>
</feature>
<feature type="transmembrane region" description="Helical" evidence="6">
    <location>
        <begin position="598"/>
        <end position="620"/>
    </location>
</feature>
<protein>
    <recommendedName>
        <fullName evidence="3">peptidylprolyl isomerase</fullName>
        <ecNumber evidence="3">5.2.1.8</ecNumber>
    </recommendedName>
</protein>
<feature type="transmembrane region" description="Helical" evidence="6">
    <location>
        <begin position="573"/>
        <end position="591"/>
    </location>
</feature>